<reference evidence="1 2" key="1">
    <citation type="submission" date="2020-04" db="EMBL/GenBank/DDBJ databases">
        <authorList>
            <person name="Yoon J."/>
        </authorList>
    </citation>
    <scope>NUCLEOTIDE SEQUENCE [LARGE SCALE GENOMIC DNA]</scope>
    <source>
        <strain evidence="1 2">DJ-13</strain>
    </source>
</reference>
<evidence type="ECO:0008006" key="3">
    <source>
        <dbReference type="Google" id="ProtNLM"/>
    </source>
</evidence>
<accession>A0ABX1GQF4</accession>
<organism evidence="1 2">
    <name type="scientific">Croceivirga thetidis</name>
    <dbReference type="NCBI Taxonomy" id="2721623"/>
    <lineage>
        <taxon>Bacteria</taxon>
        <taxon>Pseudomonadati</taxon>
        <taxon>Bacteroidota</taxon>
        <taxon>Flavobacteriia</taxon>
        <taxon>Flavobacteriales</taxon>
        <taxon>Flavobacteriaceae</taxon>
        <taxon>Croceivirga</taxon>
    </lineage>
</organism>
<gene>
    <name evidence="1" type="ORF">HCU67_08030</name>
</gene>
<proteinExistence type="predicted"/>
<comment type="caution">
    <text evidence="1">The sequence shown here is derived from an EMBL/GenBank/DDBJ whole genome shotgun (WGS) entry which is preliminary data.</text>
</comment>
<name>A0ABX1GQF4_9FLAO</name>
<dbReference type="RefSeq" id="WP_168552128.1">
    <property type="nucleotide sequence ID" value="NZ_JAAWWL010000002.1"/>
</dbReference>
<keyword evidence="2" id="KW-1185">Reference proteome</keyword>
<evidence type="ECO:0000313" key="2">
    <source>
        <dbReference type="Proteomes" id="UP000718451"/>
    </source>
</evidence>
<protein>
    <recommendedName>
        <fullName evidence="3">Outer membrane protein beta-barrel domain-containing protein</fullName>
    </recommendedName>
</protein>
<evidence type="ECO:0000313" key="1">
    <source>
        <dbReference type="EMBL" id="NKI31893.1"/>
    </source>
</evidence>
<dbReference type="Proteomes" id="UP000718451">
    <property type="component" value="Unassembled WGS sequence"/>
</dbReference>
<dbReference type="EMBL" id="JAAWWL010000002">
    <property type="protein sequence ID" value="NKI31893.1"/>
    <property type="molecule type" value="Genomic_DNA"/>
</dbReference>
<sequence>MKQLSLLIVLFFVCAFVQSQYIERGFMKAGFHAGMPTSQSADFSSFTFGFDFFQHYGISEEFDIGFATGFTNAFGKTEQVQVGDFSINGDFNNLQFIPAAALLRYYPQRYLNIGADVGYALALNQGLGGGLYYRPTINFDVTENTGFYVSYTNIELEELKWSTITGGLIFTF</sequence>